<evidence type="ECO:0000313" key="2">
    <source>
        <dbReference type="EMBL" id="WVX80168.1"/>
    </source>
</evidence>
<evidence type="ECO:0000313" key="3">
    <source>
        <dbReference type="Proteomes" id="UP001357223"/>
    </source>
</evidence>
<organism evidence="2 3">
    <name type="scientific">Niallia oryzisoli</name>
    <dbReference type="NCBI Taxonomy" id="1737571"/>
    <lineage>
        <taxon>Bacteria</taxon>
        <taxon>Bacillati</taxon>
        <taxon>Bacillota</taxon>
        <taxon>Bacilli</taxon>
        <taxon>Bacillales</taxon>
        <taxon>Bacillaceae</taxon>
        <taxon>Niallia</taxon>
    </lineage>
</organism>
<protein>
    <submittedName>
        <fullName evidence="2">Competence protein ComK</fullName>
    </submittedName>
</protein>
<dbReference type="InterPro" id="IPR010461">
    <property type="entry name" value="ComK"/>
</dbReference>
<dbReference type="RefSeq" id="WP_338449098.1">
    <property type="nucleotide sequence ID" value="NZ_CP137640.1"/>
</dbReference>
<proteinExistence type="predicted"/>
<dbReference type="Pfam" id="PF06338">
    <property type="entry name" value="ComK"/>
    <property type="match status" value="1"/>
</dbReference>
<reference evidence="2 3" key="1">
    <citation type="submission" date="2023-10" db="EMBL/GenBank/DDBJ databases">
        <title>Niallia locisalis sp.nov. isolated from a salt pond sample.</title>
        <authorList>
            <person name="Li X.-J."/>
            <person name="Dong L."/>
        </authorList>
    </citation>
    <scope>NUCLEOTIDE SEQUENCE [LARGE SCALE GENOMIC DNA]</scope>
    <source>
        <strain evidence="2 3">DSM 29761</strain>
    </source>
</reference>
<feature type="compositionally biased region" description="Basic and acidic residues" evidence="1">
    <location>
        <begin position="174"/>
        <end position="191"/>
    </location>
</feature>
<dbReference type="Proteomes" id="UP001357223">
    <property type="component" value="Chromosome"/>
</dbReference>
<name>A0ABZ2CAU9_9BACI</name>
<evidence type="ECO:0000256" key="1">
    <source>
        <dbReference type="SAM" id="MobiDB-lite"/>
    </source>
</evidence>
<accession>A0ABZ2CAU9</accession>
<gene>
    <name evidence="2" type="ORF">R4Z09_23230</name>
</gene>
<dbReference type="EMBL" id="CP137640">
    <property type="protein sequence ID" value="WVX80168.1"/>
    <property type="molecule type" value="Genomic_DNA"/>
</dbReference>
<feature type="region of interest" description="Disordered" evidence="1">
    <location>
        <begin position="159"/>
        <end position="191"/>
    </location>
</feature>
<keyword evidence="3" id="KW-1185">Reference proteome</keyword>
<sequence>MVRPDINEEYLISRSTLAILPMEYGSKLYSQIYDLEYDQFSPSKPLELIKMSCRSFCSSYEGRKEGSRQLIGFTHKIPITIDSTNMLYFFPTASPLSKRCAWVSHVHVLHYEKVDAANTLVYFRNKKTAILPVSAYTFENQMLRTALLRTKLMQNKRNGGYGRTISRSRQISKASEHSPDYDVSHDDLITE</sequence>